<evidence type="ECO:0000313" key="1">
    <source>
        <dbReference type="EMBL" id="KIO32091.1"/>
    </source>
</evidence>
<keyword evidence="2" id="KW-1185">Reference proteome</keyword>
<evidence type="ECO:0000313" key="2">
    <source>
        <dbReference type="Proteomes" id="UP000054248"/>
    </source>
</evidence>
<organism evidence="1 2">
    <name type="scientific">Tulasnella calospora MUT 4182</name>
    <dbReference type="NCBI Taxonomy" id="1051891"/>
    <lineage>
        <taxon>Eukaryota</taxon>
        <taxon>Fungi</taxon>
        <taxon>Dikarya</taxon>
        <taxon>Basidiomycota</taxon>
        <taxon>Agaricomycotina</taxon>
        <taxon>Agaricomycetes</taxon>
        <taxon>Cantharellales</taxon>
        <taxon>Tulasnellaceae</taxon>
        <taxon>Tulasnella</taxon>
    </lineage>
</organism>
<reference evidence="1 2" key="1">
    <citation type="submission" date="2014-04" db="EMBL/GenBank/DDBJ databases">
        <authorList>
            <consortium name="DOE Joint Genome Institute"/>
            <person name="Kuo A."/>
            <person name="Girlanda M."/>
            <person name="Perotto S."/>
            <person name="Kohler A."/>
            <person name="Nagy L.G."/>
            <person name="Floudas D."/>
            <person name="Copeland A."/>
            <person name="Barry K.W."/>
            <person name="Cichocki N."/>
            <person name="Veneault-Fourrey C."/>
            <person name="LaButti K."/>
            <person name="Lindquist E.A."/>
            <person name="Lipzen A."/>
            <person name="Lundell T."/>
            <person name="Morin E."/>
            <person name="Murat C."/>
            <person name="Sun H."/>
            <person name="Tunlid A."/>
            <person name="Henrissat B."/>
            <person name="Grigoriev I.V."/>
            <person name="Hibbett D.S."/>
            <person name="Martin F."/>
            <person name="Nordberg H.P."/>
            <person name="Cantor M.N."/>
            <person name="Hua S.X."/>
        </authorList>
    </citation>
    <scope>NUCLEOTIDE SEQUENCE [LARGE SCALE GENOMIC DNA]</scope>
    <source>
        <strain evidence="1 2">MUT 4182</strain>
    </source>
</reference>
<dbReference type="Proteomes" id="UP000054248">
    <property type="component" value="Unassembled WGS sequence"/>
</dbReference>
<dbReference type="EMBL" id="KN822957">
    <property type="protein sequence ID" value="KIO32091.1"/>
    <property type="molecule type" value="Genomic_DNA"/>
</dbReference>
<name>A0A0C3QSS4_9AGAM</name>
<sequence>MSSKDSFPCLNDLDAEATLQISPQPRSDQVHLPYELPPTNLKLVSEDGTTTENPSRLKCSGLLLECEEVTEWVVGRDMSLLLEGTDIDEMAESRPELKVLFTPKSKLLSDNITSGHSLDISHFLTYGASTTSPTQARLLDVEHFTNFERKVNPLTKLKCRLCWAPGVRRYP</sequence>
<reference evidence="2" key="2">
    <citation type="submission" date="2015-01" db="EMBL/GenBank/DDBJ databases">
        <title>Evolutionary Origins and Diversification of the Mycorrhizal Mutualists.</title>
        <authorList>
            <consortium name="DOE Joint Genome Institute"/>
            <consortium name="Mycorrhizal Genomics Consortium"/>
            <person name="Kohler A."/>
            <person name="Kuo A."/>
            <person name="Nagy L.G."/>
            <person name="Floudas D."/>
            <person name="Copeland A."/>
            <person name="Barry K.W."/>
            <person name="Cichocki N."/>
            <person name="Veneault-Fourrey C."/>
            <person name="LaButti K."/>
            <person name="Lindquist E.A."/>
            <person name="Lipzen A."/>
            <person name="Lundell T."/>
            <person name="Morin E."/>
            <person name="Murat C."/>
            <person name="Riley R."/>
            <person name="Ohm R."/>
            <person name="Sun H."/>
            <person name="Tunlid A."/>
            <person name="Henrissat B."/>
            <person name="Grigoriev I.V."/>
            <person name="Hibbett D.S."/>
            <person name="Martin F."/>
        </authorList>
    </citation>
    <scope>NUCLEOTIDE SEQUENCE [LARGE SCALE GENOMIC DNA]</scope>
    <source>
        <strain evidence="2">MUT 4182</strain>
    </source>
</reference>
<proteinExistence type="predicted"/>
<dbReference type="HOGENOM" id="CLU_1564029_0_0_1"/>
<protein>
    <submittedName>
        <fullName evidence="1">Uncharacterized protein</fullName>
    </submittedName>
</protein>
<gene>
    <name evidence="1" type="ORF">M407DRAFT_18908</name>
</gene>
<accession>A0A0C3QSS4</accession>
<dbReference type="OrthoDB" id="2447803at2759"/>
<dbReference type="AlphaFoldDB" id="A0A0C3QSS4"/>